<gene>
    <name evidence="1" type="ORF">ACFQS8_02165</name>
</gene>
<comment type="caution">
    <text evidence="1">The sequence shown here is derived from an EMBL/GenBank/DDBJ whole genome shotgun (WGS) entry which is preliminary data.</text>
</comment>
<dbReference type="InterPro" id="IPR025048">
    <property type="entry name" value="DUF3987"/>
</dbReference>
<organism evidence="1 2">
    <name type="scientific">Hirschia litorea</name>
    <dbReference type="NCBI Taxonomy" id="1199156"/>
    <lineage>
        <taxon>Bacteria</taxon>
        <taxon>Pseudomonadati</taxon>
        <taxon>Pseudomonadota</taxon>
        <taxon>Alphaproteobacteria</taxon>
        <taxon>Hyphomonadales</taxon>
        <taxon>Hyphomonadaceae</taxon>
        <taxon>Hirschia</taxon>
    </lineage>
</organism>
<dbReference type="Pfam" id="PF13148">
    <property type="entry name" value="DUF3987"/>
    <property type="match status" value="1"/>
</dbReference>
<dbReference type="Proteomes" id="UP001596492">
    <property type="component" value="Unassembled WGS sequence"/>
</dbReference>
<name>A0ABW2IHE3_9PROT</name>
<reference evidence="2" key="1">
    <citation type="journal article" date="2019" name="Int. J. Syst. Evol. Microbiol.">
        <title>The Global Catalogue of Microorganisms (GCM) 10K type strain sequencing project: providing services to taxonomists for standard genome sequencing and annotation.</title>
        <authorList>
            <consortium name="The Broad Institute Genomics Platform"/>
            <consortium name="The Broad Institute Genome Sequencing Center for Infectious Disease"/>
            <person name="Wu L."/>
            <person name="Ma J."/>
        </authorList>
    </citation>
    <scope>NUCLEOTIDE SEQUENCE [LARGE SCALE GENOMIC DNA]</scope>
    <source>
        <strain evidence="2">CCUG 51308</strain>
    </source>
</reference>
<accession>A0ABW2IHE3</accession>
<keyword evidence="2" id="KW-1185">Reference proteome</keyword>
<proteinExistence type="predicted"/>
<dbReference type="EMBL" id="JBHTBR010000002">
    <property type="protein sequence ID" value="MFC7290407.1"/>
    <property type="molecule type" value="Genomic_DNA"/>
</dbReference>
<evidence type="ECO:0000313" key="1">
    <source>
        <dbReference type="EMBL" id="MFC7290407.1"/>
    </source>
</evidence>
<protein>
    <submittedName>
        <fullName evidence="1">YfjI family protein</fullName>
    </submittedName>
</protein>
<evidence type="ECO:0000313" key="2">
    <source>
        <dbReference type="Proteomes" id="UP001596492"/>
    </source>
</evidence>
<sequence length="525" mass="57712">MNQPLKISPADEILNHALRVQAGDKAAIQQTQWSHGEFPPSPLLREKPPAAPFPLDALGPLSDAARAIQDMTQAPSALAAQSVLGVASLAIQGFADVQLHHGAAARAPLNLFLLTICESGERKSGCDKLAMSPIRAFEAKLQSDRQSEMQSFQNQQAIYQERRKHILRNLKSPEVALQAKRDLDALGPEPEPPLSPSIVASDPTIEGVIKNLHNMRPSLGLFSDEAGAFIGGYAMNKDNALKTAAKLSKFWDGAAIDRWRAEDGSSLFLGRRLCCHLMAQEVASASFLADPIMNGQGLLARFLIVQPTSTIGYRLRDGFCASSETDLSRFHLRISDIIHADLPLAENTRNQLEPRLLELSDSARNHLKSFAQDIEKAQQPDGTLEGLRAFASKAAEHAARLAGVMTLYKDLRATSVEGPTMDNAITLLRYYISEAERLTGGAGLSRDIINAEKLRLWLINKWPHPHISAVFAIQNGPLKQGFTTQAIRSLLEILEQHDWLVKDQNGAVIKNQRCREAWKIRRPLG</sequence>
<dbReference type="RefSeq" id="WP_382165274.1">
    <property type="nucleotide sequence ID" value="NZ_JBHTBR010000002.1"/>
</dbReference>